<protein>
    <submittedName>
        <fullName evidence="1">Uncharacterized protein</fullName>
    </submittedName>
</protein>
<evidence type="ECO:0000313" key="1">
    <source>
        <dbReference type="EMBL" id="KZS99486.1"/>
    </source>
</evidence>
<accession>A0A165AQZ5</accession>
<name>A0A165AQZ5_9APHY</name>
<proteinExistence type="predicted"/>
<dbReference type="GeneID" id="63830715"/>
<reference evidence="1 2" key="1">
    <citation type="journal article" date="2016" name="Mol. Biol. Evol.">
        <title>Comparative Genomics of Early-Diverging Mushroom-Forming Fungi Provides Insights into the Origins of Lignocellulose Decay Capabilities.</title>
        <authorList>
            <person name="Nagy L.G."/>
            <person name="Riley R."/>
            <person name="Tritt A."/>
            <person name="Adam C."/>
            <person name="Daum C."/>
            <person name="Floudas D."/>
            <person name="Sun H."/>
            <person name="Yadav J.S."/>
            <person name="Pangilinan J."/>
            <person name="Larsson K.H."/>
            <person name="Matsuura K."/>
            <person name="Barry K."/>
            <person name="Labutti K."/>
            <person name="Kuo R."/>
            <person name="Ohm R.A."/>
            <person name="Bhattacharya S.S."/>
            <person name="Shirouzu T."/>
            <person name="Yoshinaga Y."/>
            <person name="Martin F.M."/>
            <person name="Grigoriev I.V."/>
            <person name="Hibbett D.S."/>
        </authorList>
    </citation>
    <scope>NUCLEOTIDE SEQUENCE [LARGE SCALE GENOMIC DNA]</scope>
    <source>
        <strain evidence="1 2">93-53</strain>
    </source>
</reference>
<gene>
    <name evidence="1" type="ORF">LAESUDRAFT_765473</name>
</gene>
<keyword evidence="2" id="KW-1185">Reference proteome</keyword>
<sequence length="193" mass="21398">MVKASHHQVSYNWLIRDTNLAGSEKAAELKLPLNTPIDEYEAVLAMAPHLLLVHSLPDMPMPETGLEVEDVTEEVPIKQEKDTASPSRHKLVIPQLPRGQFDRPSKCPYFDDSDLDDIMTQHFHAGTIVVPLTKMLKSCSLKGKAHAQGSFKAMTVKLEPVSALPATIEPSAASMQLERMMSYRSSSLRRIGP</sequence>
<dbReference type="AlphaFoldDB" id="A0A165AQZ5"/>
<dbReference type="Proteomes" id="UP000076871">
    <property type="component" value="Unassembled WGS sequence"/>
</dbReference>
<dbReference type="EMBL" id="KV427835">
    <property type="protein sequence ID" value="KZS99486.1"/>
    <property type="molecule type" value="Genomic_DNA"/>
</dbReference>
<evidence type="ECO:0000313" key="2">
    <source>
        <dbReference type="Proteomes" id="UP000076871"/>
    </source>
</evidence>
<dbReference type="InParanoid" id="A0A165AQZ5"/>
<dbReference type="RefSeq" id="XP_040757227.1">
    <property type="nucleotide sequence ID" value="XM_040913687.1"/>
</dbReference>
<organism evidence="1 2">
    <name type="scientific">Laetiporus sulphureus 93-53</name>
    <dbReference type="NCBI Taxonomy" id="1314785"/>
    <lineage>
        <taxon>Eukaryota</taxon>
        <taxon>Fungi</taxon>
        <taxon>Dikarya</taxon>
        <taxon>Basidiomycota</taxon>
        <taxon>Agaricomycotina</taxon>
        <taxon>Agaricomycetes</taxon>
        <taxon>Polyporales</taxon>
        <taxon>Laetiporus</taxon>
    </lineage>
</organism>